<protein>
    <submittedName>
        <fullName evidence="1">Uncharacterized protein</fullName>
    </submittedName>
</protein>
<evidence type="ECO:0000313" key="2">
    <source>
        <dbReference type="Proteomes" id="UP000078340"/>
    </source>
</evidence>
<gene>
    <name evidence="1" type="ORF">VFPFJ_06807</name>
</gene>
<reference evidence="1 2" key="1">
    <citation type="submission" date="2016-02" db="EMBL/GenBank/DDBJ databases">
        <title>Biosynthesis of antibiotic leucinostatins and their inhibition on Phytophthora in bio-control Purpureocillium lilacinum.</title>
        <authorList>
            <person name="Wang G."/>
            <person name="Liu Z."/>
            <person name="Lin R."/>
            <person name="Li E."/>
            <person name="Mao Z."/>
            <person name="Ling J."/>
            <person name="Yin W."/>
            <person name="Xie B."/>
        </authorList>
    </citation>
    <scope>NUCLEOTIDE SEQUENCE [LARGE SCALE GENOMIC DNA]</scope>
    <source>
        <strain evidence="1">PLFJ-1</strain>
    </source>
</reference>
<sequence>MRGTHWYGSFLLKIFGQGTREADEAPRENRTQLDGLRASRPAHGDAKYTGLSIHTSGWFGDNTCQGSMPSYHLQKTCSGSKGTSGQEVATWRD</sequence>
<comment type="caution">
    <text evidence="1">The sequence shown here is derived from an EMBL/GenBank/DDBJ whole genome shotgun (WGS) entry which is preliminary data.</text>
</comment>
<accession>A0A179HEE1</accession>
<dbReference type="AlphaFoldDB" id="A0A179HEE1"/>
<organism evidence="1 2">
    <name type="scientific">Purpureocillium lilacinum</name>
    <name type="common">Paecilomyces lilacinus</name>
    <dbReference type="NCBI Taxonomy" id="33203"/>
    <lineage>
        <taxon>Eukaryota</taxon>
        <taxon>Fungi</taxon>
        <taxon>Dikarya</taxon>
        <taxon>Ascomycota</taxon>
        <taxon>Pezizomycotina</taxon>
        <taxon>Sordariomycetes</taxon>
        <taxon>Hypocreomycetidae</taxon>
        <taxon>Hypocreales</taxon>
        <taxon>Ophiocordycipitaceae</taxon>
        <taxon>Purpureocillium</taxon>
    </lineage>
</organism>
<evidence type="ECO:0000313" key="1">
    <source>
        <dbReference type="EMBL" id="OAQ88342.1"/>
    </source>
</evidence>
<proteinExistence type="predicted"/>
<name>A0A179HEE1_PURLI</name>
<dbReference type="Proteomes" id="UP000078340">
    <property type="component" value="Unassembled WGS sequence"/>
</dbReference>
<dbReference type="EMBL" id="LSBI01000006">
    <property type="protein sequence ID" value="OAQ88342.1"/>
    <property type="molecule type" value="Genomic_DNA"/>
</dbReference>